<evidence type="ECO:0000259" key="1">
    <source>
        <dbReference type="Pfam" id="PF17919"/>
    </source>
</evidence>
<accession>A0ABR3ME18</accession>
<dbReference type="PANTHER" id="PTHR33064">
    <property type="entry name" value="POL PROTEIN"/>
    <property type="match status" value="1"/>
</dbReference>
<gene>
    <name evidence="2" type="ORF">QQF64_006040</name>
</gene>
<dbReference type="Pfam" id="PF17919">
    <property type="entry name" value="RT_RNaseH_2"/>
    <property type="match status" value="1"/>
</dbReference>
<feature type="domain" description="Reverse transcriptase/retrotransposon-derived protein RNase H-like" evidence="1">
    <location>
        <begin position="64"/>
        <end position="138"/>
    </location>
</feature>
<comment type="caution">
    <text evidence="2">The sequence shown here is derived from an EMBL/GenBank/DDBJ whole genome shotgun (WGS) entry which is preliminary data.</text>
</comment>
<proteinExistence type="predicted"/>
<dbReference type="InterPro" id="IPR043128">
    <property type="entry name" value="Rev_trsase/Diguanyl_cyclase"/>
</dbReference>
<dbReference type="SUPFAM" id="SSF56672">
    <property type="entry name" value="DNA/RNA polymerases"/>
    <property type="match status" value="1"/>
</dbReference>
<dbReference type="EMBL" id="JAYMGO010000013">
    <property type="protein sequence ID" value="KAL1263301.1"/>
    <property type="molecule type" value="Genomic_DNA"/>
</dbReference>
<sequence>MYLGREVGQGQVKPTEAQFPVPTMWKELCRFLGMAGYYLNFCKNFSTVANPLTSLLSPSQTFLWTDVCQDVFDNVKALLCSAPVLATPDVSKGFKLEIDASSVGAGAVLVQEDSSGIDHPLCYFSLYLGLMKINICQIECGTLRSFLTAQRNQHSSF</sequence>
<dbReference type="Proteomes" id="UP001558613">
    <property type="component" value="Unassembled WGS sequence"/>
</dbReference>
<dbReference type="PANTHER" id="PTHR33064:SF37">
    <property type="entry name" value="RIBONUCLEASE H"/>
    <property type="match status" value="1"/>
</dbReference>
<evidence type="ECO:0000313" key="2">
    <source>
        <dbReference type="EMBL" id="KAL1263301.1"/>
    </source>
</evidence>
<name>A0ABR3ME18_9TELE</name>
<reference evidence="2 3" key="1">
    <citation type="submission" date="2023-09" db="EMBL/GenBank/DDBJ databases">
        <authorList>
            <person name="Wang M."/>
        </authorList>
    </citation>
    <scope>NUCLEOTIDE SEQUENCE [LARGE SCALE GENOMIC DNA]</scope>
    <source>
        <strain evidence="2">GT-2023</strain>
        <tissue evidence="2">Liver</tissue>
    </source>
</reference>
<keyword evidence="3" id="KW-1185">Reference proteome</keyword>
<organism evidence="2 3">
    <name type="scientific">Cirrhinus molitorella</name>
    <name type="common">mud carp</name>
    <dbReference type="NCBI Taxonomy" id="172907"/>
    <lineage>
        <taxon>Eukaryota</taxon>
        <taxon>Metazoa</taxon>
        <taxon>Chordata</taxon>
        <taxon>Craniata</taxon>
        <taxon>Vertebrata</taxon>
        <taxon>Euteleostomi</taxon>
        <taxon>Actinopterygii</taxon>
        <taxon>Neopterygii</taxon>
        <taxon>Teleostei</taxon>
        <taxon>Ostariophysi</taxon>
        <taxon>Cypriniformes</taxon>
        <taxon>Cyprinidae</taxon>
        <taxon>Labeoninae</taxon>
        <taxon>Labeonini</taxon>
        <taxon>Cirrhinus</taxon>
    </lineage>
</organism>
<evidence type="ECO:0000313" key="3">
    <source>
        <dbReference type="Proteomes" id="UP001558613"/>
    </source>
</evidence>
<dbReference type="InterPro" id="IPR043502">
    <property type="entry name" value="DNA/RNA_pol_sf"/>
</dbReference>
<protein>
    <recommendedName>
        <fullName evidence="1">Reverse transcriptase/retrotransposon-derived protein RNase H-like domain-containing protein</fullName>
    </recommendedName>
</protein>
<dbReference type="InterPro" id="IPR041577">
    <property type="entry name" value="RT_RNaseH_2"/>
</dbReference>
<dbReference type="Gene3D" id="3.30.70.270">
    <property type="match status" value="1"/>
</dbReference>
<dbReference type="InterPro" id="IPR051320">
    <property type="entry name" value="Viral_Replic_Matur_Polypro"/>
</dbReference>